<accession>A0A4Q2M2X9</accession>
<gene>
    <name evidence="1" type="ORF">BJ972_000513</name>
    <name evidence="2" type="ORF">ESP50_11240</name>
</gene>
<dbReference type="RefSeq" id="WP_129175146.1">
    <property type="nucleotide sequence ID" value="NZ_JACCBI010000001.1"/>
</dbReference>
<organism evidence="2 3">
    <name type="scientific">Agromyces atrinae</name>
    <dbReference type="NCBI Taxonomy" id="592376"/>
    <lineage>
        <taxon>Bacteria</taxon>
        <taxon>Bacillati</taxon>
        <taxon>Actinomycetota</taxon>
        <taxon>Actinomycetes</taxon>
        <taxon>Micrococcales</taxon>
        <taxon>Microbacteriaceae</taxon>
        <taxon>Agromyces</taxon>
    </lineage>
</organism>
<evidence type="ECO:0000313" key="2">
    <source>
        <dbReference type="EMBL" id="RXZ86324.1"/>
    </source>
</evidence>
<evidence type="ECO:0000313" key="3">
    <source>
        <dbReference type="Proteomes" id="UP000292686"/>
    </source>
</evidence>
<dbReference type="Proteomes" id="UP000581087">
    <property type="component" value="Unassembled WGS sequence"/>
</dbReference>
<reference evidence="2 3" key="1">
    <citation type="submission" date="2019-01" db="EMBL/GenBank/DDBJ databases">
        <title>Agromyces.</title>
        <authorList>
            <person name="Li J."/>
        </authorList>
    </citation>
    <scope>NUCLEOTIDE SEQUENCE [LARGE SCALE GENOMIC DNA]</scope>
    <source>
        <strain evidence="2 3">DSM 23870</strain>
    </source>
</reference>
<dbReference type="EMBL" id="JACCBI010000001">
    <property type="protein sequence ID" value="NYD65994.1"/>
    <property type="molecule type" value="Genomic_DNA"/>
</dbReference>
<sequence>MLFPTPTAGHDFYADVRSWLTVTGGELLRSLDKPGEALPDVDWLAAELYQSALDAGSRFILDGPGRNGIQSHALIALVDDQAEFVHSTHRRTRGRRWTSAQARLGGQKSKRPPKYTDAQLLAVADLSIRKQAHALGCSTATIKRIRRRLRTRFDVPLAEVAFEALLDSIPVPDVVEPEAPTEPVDALTAELDALDLTRKPKRAHTPEQAEEDAEQQARIETYSRISGRDMGAEFLEIIHTEPDLPSDDYALTFAQLAPRVREEAFDLLEGVTL</sequence>
<evidence type="ECO:0000313" key="1">
    <source>
        <dbReference type="EMBL" id="NYD65994.1"/>
    </source>
</evidence>
<reference evidence="1 4" key="2">
    <citation type="submission" date="2020-07" db="EMBL/GenBank/DDBJ databases">
        <title>Sequencing the genomes of 1000 actinobacteria strains.</title>
        <authorList>
            <person name="Klenk H.-P."/>
        </authorList>
    </citation>
    <scope>NUCLEOTIDE SEQUENCE [LARGE SCALE GENOMIC DNA]</scope>
    <source>
        <strain evidence="1 4">DSM 23870</strain>
    </source>
</reference>
<comment type="caution">
    <text evidence="2">The sequence shown here is derived from an EMBL/GenBank/DDBJ whole genome shotgun (WGS) entry which is preliminary data.</text>
</comment>
<protein>
    <submittedName>
        <fullName evidence="2">Uncharacterized protein</fullName>
    </submittedName>
</protein>
<name>A0A4Q2M2X9_9MICO</name>
<evidence type="ECO:0000313" key="4">
    <source>
        <dbReference type="Proteomes" id="UP000581087"/>
    </source>
</evidence>
<keyword evidence="3" id="KW-1185">Reference proteome</keyword>
<proteinExistence type="predicted"/>
<dbReference type="AlphaFoldDB" id="A0A4Q2M2X9"/>
<dbReference type="EMBL" id="SDPM01000005">
    <property type="protein sequence ID" value="RXZ86324.1"/>
    <property type="molecule type" value="Genomic_DNA"/>
</dbReference>
<dbReference type="Proteomes" id="UP000292686">
    <property type="component" value="Unassembled WGS sequence"/>
</dbReference>